<evidence type="ECO:0000313" key="1">
    <source>
        <dbReference type="EMBL" id="GAA2145950.1"/>
    </source>
</evidence>
<proteinExistence type="predicted"/>
<dbReference type="Pfam" id="PF07931">
    <property type="entry name" value="CPT"/>
    <property type="match status" value="1"/>
</dbReference>
<dbReference type="RefSeq" id="WP_344465976.1">
    <property type="nucleotide sequence ID" value="NZ_BAAANT010000018.1"/>
</dbReference>
<dbReference type="InterPro" id="IPR012853">
    <property type="entry name" value="CPT"/>
</dbReference>
<dbReference type="Proteomes" id="UP001422759">
    <property type="component" value="Unassembled WGS sequence"/>
</dbReference>
<evidence type="ECO:0008006" key="3">
    <source>
        <dbReference type="Google" id="ProtNLM"/>
    </source>
</evidence>
<gene>
    <name evidence="1" type="ORF">GCM10009760_35170</name>
</gene>
<dbReference type="Gene3D" id="3.40.50.300">
    <property type="entry name" value="P-loop containing nucleotide triphosphate hydrolases"/>
    <property type="match status" value="1"/>
</dbReference>
<dbReference type="PIRSF" id="PIRSF007531">
    <property type="entry name" value="CPT"/>
    <property type="match status" value="1"/>
</dbReference>
<dbReference type="SUPFAM" id="SSF52540">
    <property type="entry name" value="P-loop containing nucleoside triphosphate hydrolases"/>
    <property type="match status" value="1"/>
</dbReference>
<dbReference type="InterPro" id="IPR027417">
    <property type="entry name" value="P-loop_NTPase"/>
</dbReference>
<sequence>MPDHRDTEPGRIIFLNGTSSSGKSSLAVELLRTLDSPYFHLSVDAFNAMGARRAELLPTPDDLAAALTRMRRGFHRAIAGMAAAGNNVVVDHVFSEPWRLLDCLDVLAGYDVVLVGVRCPLDELRRRELARGDRQPGTAELQFDLVHAHGVYDVECDTGAAGTEDCARQVRDFLARRDRTAPTAFERLRALTLPAS</sequence>
<accession>A0ABN2ZQN4</accession>
<organism evidence="1 2">
    <name type="scientific">Kitasatospora kazusensis</name>
    <dbReference type="NCBI Taxonomy" id="407974"/>
    <lineage>
        <taxon>Bacteria</taxon>
        <taxon>Bacillati</taxon>
        <taxon>Actinomycetota</taxon>
        <taxon>Actinomycetes</taxon>
        <taxon>Kitasatosporales</taxon>
        <taxon>Streptomycetaceae</taxon>
        <taxon>Kitasatospora</taxon>
    </lineage>
</organism>
<reference evidence="1 2" key="1">
    <citation type="journal article" date="2019" name="Int. J. Syst. Evol. Microbiol.">
        <title>The Global Catalogue of Microorganisms (GCM) 10K type strain sequencing project: providing services to taxonomists for standard genome sequencing and annotation.</title>
        <authorList>
            <consortium name="The Broad Institute Genomics Platform"/>
            <consortium name="The Broad Institute Genome Sequencing Center for Infectious Disease"/>
            <person name="Wu L."/>
            <person name="Ma J."/>
        </authorList>
    </citation>
    <scope>NUCLEOTIDE SEQUENCE [LARGE SCALE GENOMIC DNA]</scope>
    <source>
        <strain evidence="1 2">JCM 14560</strain>
    </source>
</reference>
<name>A0ABN2ZQN4_9ACTN</name>
<keyword evidence="2" id="KW-1185">Reference proteome</keyword>
<dbReference type="EMBL" id="BAAANT010000018">
    <property type="protein sequence ID" value="GAA2145950.1"/>
    <property type="molecule type" value="Genomic_DNA"/>
</dbReference>
<evidence type="ECO:0000313" key="2">
    <source>
        <dbReference type="Proteomes" id="UP001422759"/>
    </source>
</evidence>
<protein>
    <recommendedName>
        <fullName evidence="3">Chloramphenicol 3-O phosphotransferase</fullName>
    </recommendedName>
</protein>
<comment type="caution">
    <text evidence="1">The sequence shown here is derived from an EMBL/GenBank/DDBJ whole genome shotgun (WGS) entry which is preliminary data.</text>
</comment>